<dbReference type="Pfam" id="PF00646">
    <property type="entry name" value="F-box"/>
    <property type="match status" value="1"/>
</dbReference>
<dbReference type="SUPFAM" id="SSF81383">
    <property type="entry name" value="F-box domain"/>
    <property type="match status" value="1"/>
</dbReference>
<dbReference type="InterPro" id="IPR017451">
    <property type="entry name" value="F-box-assoc_interact_dom"/>
</dbReference>
<accession>A0ABQ7ZDB1</accession>
<dbReference type="InterPro" id="IPR036047">
    <property type="entry name" value="F-box-like_dom_sf"/>
</dbReference>
<organism evidence="3 4">
    <name type="scientific">Brassica napus</name>
    <name type="common">Rape</name>
    <dbReference type="NCBI Taxonomy" id="3708"/>
    <lineage>
        <taxon>Eukaryota</taxon>
        <taxon>Viridiplantae</taxon>
        <taxon>Streptophyta</taxon>
        <taxon>Embryophyta</taxon>
        <taxon>Tracheophyta</taxon>
        <taxon>Spermatophyta</taxon>
        <taxon>Magnoliopsida</taxon>
        <taxon>eudicotyledons</taxon>
        <taxon>Gunneridae</taxon>
        <taxon>Pentapetalae</taxon>
        <taxon>rosids</taxon>
        <taxon>malvids</taxon>
        <taxon>Brassicales</taxon>
        <taxon>Brassicaceae</taxon>
        <taxon>Brassiceae</taxon>
        <taxon>Brassica</taxon>
    </lineage>
</organism>
<dbReference type="EMBL" id="JAGKQM010000015">
    <property type="protein sequence ID" value="KAH0878047.1"/>
    <property type="molecule type" value="Genomic_DNA"/>
</dbReference>
<dbReference type="PANTHER" id="PTHR31111:SF15">
    <property type="entry name" value="(RAPE) HYPOTHETICAL PROTEIN"/>
    <property type="match status" value="1"/>
</dbReference>
<dbReference type="InterPro" id="IPR013187">
    <property type="entry name" value="F-box-assoc_dom_typ3"/>
</dbReference>
<sequence length="389" mass="44976">MSEDAKADNNSSTLFKRKKRRANRAYNLLVMGCYLGLPLRTKRRRTYMSEIPLDLLVEILIRLPGKYLARFKCVSKQWSSLISSRYFCERLLTITQRKQQPHLYMCLVDKDGQREVVNFCPCHQHNTCFVVDQGLSIQGMGGYFLNGLHGLMCFSMRKRACIYNPTTGQRLTLPKIMPDIIAEPEPYDPVDNQHKLLSTIVIHSDNLVNLKTEHWVFVLEPGASWKKVVPHENYRPHAPFVPGQSISGSVVYYLAWLDMHTLAIVSFDVRSEEFTTIIAPLVDVRYLIPAFEMRAELKEYSRKITIFEYNYLKTDGTTVLWVLEDAEKKEWSTRNLVLQPCQMHLVQDIDLIVKGTTKDGKVILAPMDVHSGFYILRYDLQSNDLTQEC</sequence>
<evidence type="ECO:0000313" key="4">
    <source>
        <dbReference type="Proteomes" id="UP000824890"/>
    </source>
</evidence>
<feature type="domain" description="F-box" evidence="2">
    <location>
        <begin position="45"/>
        <end position="91"/>
    </location>
</feature>
<dbReference type="PANTHER" id="PTHR31111">
    <property type="entry name" value="BNAA05G37150D PROTEIN-RELATED"/>
    <property type="match status" value="1"/>
</dbReference>
<dbReference type="Pfam" id="PF08268">
    <property type="entry name" value="FBA_3"/>
    <property type="match status" value="1"/>
</dbReference>
<dbReference type="SMART" id="SM00256">
    <property type="entry name" value="FBOX"/>
    <property type="match status" value="1"/>
</dbReference>
<protein>
    <recommendedName>
        <fullName evidence="2">F-box domain-containing protein</fullName>
    </recommendedName>
</protein>
<keyword evidence="4" id="KW-1185">Reference proteome</keyword>
<keyword evidence="1" id="KW-1133">Transmembrane helix</keyword>
<gene>
    <name evidence="3" type="ORF">HID58_065441</name>
</gene>
<dbReference type="NCBIfam" id="TIGR01640">
    <property type="entry name" value="F_box_assoc_1"/>
    <property type="match status" value="1"/>
</dbReference>
<dbReference type="InterPro" id="IPR001810">
    <property type="entry name" value="F-box_dom"/>
</dbReference>
<comment type="caution">
    <text evidence="3">The sequence shown here is derived from an EMBL/GenBank/DDBJ whole genome shotgun (WGS) entry which is preliminary data.</text>
</comment>
<reference evidence="3 4" key="1">
    <citation type="submission" date="2021-05" db="EMBL/GenBank/DDBJ databases">
        <title>Genome Assembly of Synthetic Allotetraploid Brassica napus Reveals Homoeologous Exchanges between Subgenomes.</title>
        <authorList>
            <person name="Davis J.T."/>
        </authorList>
    </citation>
    <scope>NUCLEOTIDE SEQUENCE [LARGE SCALE GENOMIC DNA]</scope>
    <source>
        <strain evidence="4">cv. Da-Ae</strain>
        <tissue evidence="3">Seedling</tissue>
    </source>
</reference>
<dbReference type="PROSITE" id="PS50181">
    <property type="entry name" value="FBOX"/>
    <property type="match status" value="1"/>
</dbReference>
<name>A0ABQ7ZDB1_BRANA</name>
<dbReference type="Gene3D" id="1.20.1280.50">
    <property type="match status" value="1"/>
</dbReference>
<keyword evidence="1" id="KW-0472">Membrane</keyword>
<dbReference type="Proteomes" id="UP000824890">
    <property type="component" value="Unassembled WGS sequence"/>
</dbReference>
<evidence type="ECO:0000256" key="1">
    <source>
        <dbReference type="SAM" id="Phobius"/>
    </source>
</evidence>
<keyword evidence="1" id="KW-0812">Transmembrane</keyword>
<feature type="transmembrane region" description="Helical" evidence="1">
    <location>
        <begin position="25"/>
        <end position="41"/>
    </location>
</feature>
<dbReference type="CDD" id="cd22157">
    <property type="entry name" value="F-box_AtFBW1-like"/>
    <property type="match status" value="1"/>
</dbReference>
<evidence type="ECO:0000313" key="3">
    <source>
        <dbReference type="EMBL" id="KAH0878047.1"/>
    </source>
</evidence>
<evidence type="ECO:0000259" key="2">
    <source>
        <dbReference type="PROSITE" id="PS50181"/>
    </source>
</evidence>
<proteinExistence type="predicted"/>